<accession>A0ABN3QJD5</accession>
<name>A0ABN3QJD5_9ACTN</name>
<dbReference type="Proteomes" id="UP001500151">
    <property type="component" value="Unassembled WGS sequence"/>
</dbReference>
<sequence length="66" mass="6921">MPVHQPHADPAAERLSEPKEPGTAVPTDLATNTRPLPLHLAKLAEEYFLPLSVAPTSAPVAGQGSE</sequence>
<evidence type="ECO:0000313" key="2">
    <source>
        <dbReference type="EMBL" id="GAA2628092.1"/>
    </source>
</evidence>
<organism evidence="2 3">
    <name type="scientific">Streptomyces vastus</name>
    <dbReference type="NCBI Taxonomy" id="285451"/>
    <lineage>
        <taxon>Bacteria</taxon>
        <taxon>Bacillati</taxon>
        <taxon>Actinomycetota</taxon>
        <taxon>Actinomycetes</taxon>
        <taxon>Kitasatosporales</taxon>
        <taxon>Streptomycetaceae</taxon>
        <taxon>Streptomyces</taxon>
    </lineage>
</organism>
<proteinExistence type="predicted"/>
<dbReference type="EMBL" id="BAAASJ010000020">
    <property type="protein sequence ID" value="GAA2628092.1"/>
    <property type="molecule type" value="Genomic_DNA"/>
</dbReference>
<feature type="compositionally biased region" description="Basic and acidic residues" evidence="1">
    <location>
        <begin position="1"/>
        <end position="20"/>
    </location>
</feature>
<gene>
    <name evidence="2" type="ORF">GCM10010307_17690</name>
</gene>
<comment type="caution">
    <text evidence="2">The sequence shown here is derived from an EMBL/GenBank/DDBJ whole genome shotgun (WGS) entry which is preliminary data.</text>
</comment>
<feature type="region of interest" description="Disordered" evidence="1">
    <location>
        <begin position="1"/>
        <end position="33"/>
    </location>
</feature>
<evidence type="ECO:0000256" key="1">
    <source>
        <dbReference type="SAM" id="MobiDB-lite"/>
    </source>
</evidence>
<protein>
    <submittedName>
        <fullName evidence="2">Uncharacterized protein</fullName>
    </submittedName>
</protein>
<reference evidence="2 3" key="1">
    <citation type="journal article" date="2019" name="Int. J. Syst. Evol. Microbiol.">
        <title>The Global Catalogue of Microorganisms (GCM) 10K type strain sequencing project: providing services to taxonomists for standard genome sequencing and annotation.</title>
        <authorList>
            <consortium name="The Broad Institute Genomics Platform"/>
            <consortium name="The Broad Institute Genome Sequencing Center for Infectious Disease"/>
            <person name="Wu L."/>
            <person name="Ma J."/>
        </authorList>
    </citation>
    <scope>NUCLEOTIDE SEQUENCE [LARGE SCALE GENOMIC DNA]</scope>
    <source>
        <strain evidence="2 3">JCM 4524</strain>
    </source>
</reference>
<evidence type="ECO:0000313" key="3">
    <source>
        <dbReference type="Proteomes" id="UP001500151"/>
    </source>
</evidence>
<keyword evidence="3" id="KW-1185">Reference proteome</keyword>